<feature type="domain" description="Putative auto-transporter adhesin head GIN" evidence="2">
    <location>
        <begin position="41"/>
        <end position="259"/>
    </location>
</feature>
<organism evidence="3 4">
    <name type="scientific">Flavobacterium luminosum</name>
    <dbReference type="NCBI Taxonomy" id="2949086"/>
    <lineage>
        <taxon>Bacteria</taxon>
        <taxon>Pseudomonadati</taxon>
        <taxon>Bacteroidota</taxon>
        <taxon>Flavobacteriia</taxon>
        <taxon>Flavobacteriales</taxon>
        <taxon>Flavobacteriaceae</taxon>
        <taxon>Flavobacterium</taxon>
    </lineage>
</organism>
<dbReference type="EMBL" id="JAMLJM010000003">
    <property type="protein sequence ID" value="MCL9808989.1"/>
    <property type="molecule type" value="Genomic_DNA"/>
</dbReference>
<accession>A0ABT0TNB0</accession>
<proteinExistence type="predicted"/>
<sequence>MKKITLLVVLLLCTTIVLAQKKEKVKGTKIVTLEKSAIPSFDQIEVEDNIDLYLIKSDKNAIEVEADDNLHATINKQVYGTTLRVNTNKEVTSFKKFEVRVFYTDSLKLITVKHEAKLNAIQELNLASITLKTFDYSKSFINVNCPNFSIIATDKSKIEMNLKGSETTIEMNKNAEMKALIATNKLKFDMYQKAEADIEGDTNDMRLRLDNNTKFIGKNLSIKSLDVTAENYVNCSVRAKDNLIITATGKAEVTILGDPKIEIKKFADDATLYKKSK</sequence>
<dbReference type="Proteomes" id="UP001317191">
    <property type="component" value="Unassembled WGS sequence"/>
</dbReference>
<comment type="caution">
    <text evidence="3">The sequence shown here is derived from an EMBL/GenBank/DDBJ whole genome shotgun (WGS) entry which is preliminary data.</text>
</comment>
<dbReference type="Gene3D" id="2.160.20.120">
    <property type="match status" value="1"/>
</dbReference>
<gene>
    <name evidence="3" type="ORF">NAT50_06400</name>
</gene>
<protein>
    <submittedName>
        <fullName evidence="3">DUF2807 domain-containing protein</fullName>
    </submittedName>
</protein>
<keyword evidence="1" id="KW-0732">Signal</keyword>
<reference evidence="3 4" key="1">
    <citation type="submission" date="2022-05" db="EMBL/GenBank/DDBJ databases">
        <title>Flavobacterium sp., isolated from activated sludge.</title>
        <authorList>
            <person name="Ran Q."/>
        </authorList>
    </citation>
    <scope>NUCLEOTIDE SEQUENCE [LARGE SCALE GENOMIC DNA]</scope>
    <source>
        <strain evidence="3 4">HXWNR70</strain>
    </source>
</reference>
<name>A0ABT0TNB0_9FLAO</name>
<dbReference type="RefSeq" id="WP_250592390.1">
    <property type="nucleotide sequence ID" value="NZ_JAMLJM010000003.1"/>
</dbReference>
<evidence type="ECO:0000313" key="3">
    <source>
        <dbReference type="EMBL" id="MCL9808989.1"/>
    </source>
</evidence>
<dbReference type="Pfam" id="PF10988">
    <property type="entry name" value="DUF2807"/>
    <property type="match status" value="1"/>
</dbReference>
<feature type="signal peptide" evidence="1">
    <location>
        <begin position="1"/>
        <end position="19"/>
    </location>
</feature>
<evidence type="ECO:0000256" key="1">
    <source>
        <dbReference type="SAM" id="SignalP"/>
    </source>
</evidence>
<keyword evidence="4" id="KW-1185">Reference proteome</keyword>
<evidence type="ECO:0000313" key="4">
    <source>
        <dbReference type="Proteomes" id="UP001317191"/>
    </source>
</evidence>
<evidence type="ECO:0000259" key="2">
    <source>
        <dbReference type="Pfam" id="PF10988"/>
    </source>
</evidence>
<dbReference type="InterPro" id="IPR021255">
    <property type="entry name" value="DUF2807"/>
</dbReference>
<feature type="chain" id="PRO_5045563305" evidence="1">
    <location>
        <begin position="20"/>
        <end position="277"/>
    </location>
</feature>